<name>X1DCE8_9ZZZZ</name>
<evidence type="ECO:0000256" key="1">
    <source>
        <dbReference type="SAM" id="Phobius"/>
    </source>
</evidence>
<comment type="caution">
    <text evidence="2">The sequence shown here is derived from an EMBL/GenBank/DDBJ whole genome shotgun (WGS) entry which is preliminary data.</text>
</comment>
<proteinExistence type="predicted"/>
<sequence length="87" mass="10281">TKPFESIHESERKISKLSRDNLRTLSYELALDQLPKLVELIEKLSSKDLEVRYYSFKQKFNKYKNKLIAFFILYIGTLLPIVLPLFG</sequence>
<dbReference type="EMBL" id="BART01031887">
    <property type="protein sequence ID" value="GAH17902.1"/>
    <property type="molecule type" value="Genomic_DNA"/>
</dbReference>
<keyword evidence="1" id="KW-0472">Membrane</keyword>
<evidence type="ECO:0000313" key="2">
    <source>
        <dbReference type="EMBL" id="GAH17902.1"/>
    </source>
</evidence>
<keyword evidence="1" id="KW-0812">Transmembrane</keyword>
<accession>X1DCE8</accession>
<dbReference type="AlphaFoldDB" id="X1DCE8"/>
<organism evidence="2">
    <name type="scientific">marine sediment metagenome</name>
    <dbReference type="NCBI Taxonomy" id="412755"/>
    <lineage>
        <taxon>unclassified sequences</taxon>
        <taxon>metagenomes</taxon>
        <taxon>ecological metagenomes</taxon>
    </lineage>
</organism>
<feature type="non-terminal residue" evidence="2">
    <location>
        <position position="1"/>
    </location>
</feature>
<protein>
    <submittedName>
        <fullName evidence="2">Uncharacterized protein</fullName>
    </submittedName>
</protein>
<reference evidence="2" key="1">
    <citation type="journal article" date="2014" name="Front. Microbiol.">
        <title>High frequency of phylogenetically diverse reductive dehalogenase-homologous genes in deep subseafloor sedimentary metagenomes.</title>
        <authorList>
            <person name="Kawai M."/>
            <person name="Futagami T."/>
            <person name="Toyoda A."/>
            <person name="Takaki Y."/>
            <person name="Nishi S."/>
            <person name="Hori S."/>
            <person name="Arai W."/>
            <person name="Tsubouchi T."/>
            <person name="Morono Y."/>
            <person name="Uchiyama I."/>
            <person name="Ito T."/>
            <person name="Fujiyama A."/>
            <person name="Inagaki F."/>
            <person name="Takami H."/>
        </authorList>
    </citation>
    <scope>NUCLEOTIDE SEQUENCE</scope>
    <source>
        <strain evidence="2">Expedition CK06-06</strain>
    </source>
</reference>
<keyword evidence="1" id="KW-1133">Transmembrane helix</keyword>
<gene>
    <name evidence="2" type="ORF">S01H4_55280</name>
</gene>
<feature type="transmembrane region" description="Helical" evidence="1">
    <location>
        <begin position="67"/>
        <end position="86"/>
    </location>
</feature>